<dbReference type="AlphaFoldDB" id="S9TL67"/>
<reference evidence="4 5" key="1">
    <citation type="journal article" date="2013" name="PLoS ONE">
        <title>Predicting the Proteins of Angomonas deanei, Strigomonas culicis and Their Respective Endosymbionts Reveals New Aspects of the Trypanosomatidae Family.</title>
        <authorList>
            <person name="Motta M.C."/>
            <person name="Martins A.C."/>
            <person name="de Souza S.S."/>
            <person name="Catta-Preta C.M."/>
            <person name="Silva R."/>
            <person name="Klein C.C."/>
            <person name="de Almeida L.G."/>
            <person name="de Lima Cunha O."/>
            <person name="Ciapina L.P."/>
            <person name="Brocchi M."/>
            <person name="Colabardini A.C."/>
            <person name="de Araujo Lima B."/>
            <person name="Machado C.R."/>
            <person name="de Almeida Soares C.M."/>
            <person name="Probst C.M."/>
            <person name="de Menezes C.B."/>
            <person name="Thompson C.E."/>
            <person name="Bartholomeu D.C."/>
            <person name="Gradia D.F."/>
            <person name="Pavoni D.P."/>
            <person name="Grisard E.C."/>
            <person name="Fantinatti-Garboggini F."/>
            <person name="Marchini F.K."/>
            <person name="Rodrigues-Luiz G.F."/>
            <person name="Wagner G."/>
            <person name="Goldman G.H."/>
            <person name="Fietto J.L."/>
            <person name="Elias M.C."/>
            <person name="Goldman M.H."/>
            <person name="Sagot M.F."/>
            <person name="Pereira M."/>
            <person name="Stoco P.H."/>
            <person name="de Mendonca-Neto R.P."/>
            <person name="Teixeira S.M."/>
            <person name="Maciel T.E."/>
            <person name="de Oliveira Mendes T.A."/>
            <person name="Urmenyi T.P."/>
            <person name="de Souza W."/>
            <person name="Schenkman S."/>
            <person name="de Vasconcelos A.T."/>
        </authorList>
    </citation>
    <scope>NUCLEOTIDE SEQUENCE [LARGE SCALE GENOMIC DNA]</scope>
</reference>
<dbReference type="InterPro" id="IPR011992">
    <property type="entry name" value="EF-hand-dom_pair"/>
</dbReference>
<dbReference type="SUPFAM" id="SSF47473">
    <property type="entry name" value="EF-hand"/>
    <property type="match status" value="1"/>
</dbReference>
<dbReference type="Proteomes" id="UP000015354">
    <property type="component" value="Unassembled WGS sequence"/>
</dbReference>
<proteinExistence type="predicted"/>
<gene>
    <name evidence="4" type="ORF">STCU_10549</name>
</gene>
<evidence type="ECO:0000256" key="2">
    <source>
        <dbReference type="SAM" id="MobiDB-lite"/>
    </source>
</evidence>
<dbReference type="OrthoDB" id="26525at2759"/>
<name>S9TL67_9TRYP</name>
<comment type="caution">
    <text evidence="4">The sequence shown here is derived from an EMBL/GenBank/DDBJ whole genome shotgun (WGS) entry which is preliminary data.</text>
</comment>
<evidence type="ECO:0000313" key="5">
    <source>
        <dbReference type="Proteomes" id="UP000015354"/>
    </source>
</evidence>
<dbReference type="PROSITE" id="PS50222">
    <property type="entry name" value="EF_HAND_2"/>
    <property type="match status" value="1"/>
</dbReference>
<feature type="domain" description="EF-hand" evidence="3">
    <location>
        <begin position="249"/>
        <end position="284"/>
    </location>
</feature>
<dbReference type="EMBL" id="ATMH01010427">
    <property type="protein sequence ID" value="EPY17544.1"/>
    <property type="molecule type" value="Genomic_DNA"/>
</dbReference>
<evidence type="ECO:0000256" key="1">
    <source>
        <dbReference type="ARBA" id="ARBA00022837"/>
    </source>
</evidence>
<protein>
    <recommendedName>
        <fullName evidence="3">EF-hand domain-containing protein</fullName>
    </recommendedName>
</protein>
<dbReference type="Pfam" id="PF13833">
    <property type="entry name" value="EF-hand_8"/>
    <property type="match status" value="1"/>
</dbReference>
<feature type="compositionally biased region" description="Low complexity" evidence="2">
    <location>
        <begin position="308"/>
        <end position="321"/>
    </location>
</feature>
<evidence type="ECO:0000313" key="4">
    <source>
        <dbReference type="EMBL" id="EPY17544.1"/>
    </source>
</evidence>
<sequence>MSHVHRKSVHFEDVSNDLVSGDPDLLSFRSPSNVLNGSGTGGLFANSSFTAAAAANTPNVNTAPLPPFVLTKEDVLSAFEFFDVAQTGYITQPVLKSRLAAFYPNMTSKEYKFLLEQTATPTATGNMIPVETDAGGGKNVVVGGTMTAAQLWELVETFQRLFMVPAMERAAAAAAATVAEAAHHHLSPSAAAAGAMNSSITSAMMTEGLRTFDPVRETFENVFDPGHTGAMPIETLLKPLMARLGYGDLQPSDLRLLVRTADFDGDGQINLMDFRRLVAMKGRFRHKPGSGSPPSRVSNAAHSPAMRGTAGATASPTGGTAKRPEPAGGGAAAVKKARKGHGGTTPAAKKG</sequence>
<accession>S9TL67</accession>
<feature type="region of interest" description="Disordered" evidence="2">
    <location>
        <begin position="284"/>
        <end position="351"/>
    </location>
</feature>
<keyword evidence="1" id="KW-0106">Calcium</keyword>
<keyword evidence="5" id="KW-1185">Reference proteome</keyword>
<dbReference type="InterPro" id="IPR002048">
    <property type="entry name" value="EF_hand_dom"/>
</dbReference>
<feature type="compositionally biased region" description="Polar residues" evidence="2">
    <location>
        <begin position="292"/>
        <end position="301"/>
    </location>
</feature>
<organism evidence="4 5">
    <name type="scientific">Strigomonas culicis</name>
    <dbReference type="NCBI Taxonomy" id="28005"/>
    <lineage>
        <taxon>Eukaryota</taxon>
        <taxon>Discoba</taxon>
        <taxon>Euglenozoa</taxon>
        <taxon>Kinetoplastea</taxon>
        <taxon>Metakinetoplastina</taxon>
        <taxon>Trypanosomatida</taxon>
        <taxon>Trypanosomatidae</taxon>
        <taxon>Strigomonadinae</taxon>
        <taxon>Strigomonas</taxon>
    </lineage>
</organism>
<evidence type="ECO:0000259" key="3">
    <source>
        <dbReference type="PROSITE" id="PS50222"/>
    </source>
</evidence>
<dbReference type="GO" id="GO:0005509">
    <property type="term" value="F:calcium ion binding"/>
    <property type="evidence" value="ECO:0007669"/>
    <property type="project" value="InterPro"/>
</dbReference>
<dbReference type="Gene3D" id="1.10.238.10">
    <property type="entry name" value="EF-hand"/>
    <property type="match status" value="1"/>
</dbReference>
<dbReference type="PROSITE" id="PS00018">
    <property type="entry name" value="EF_HAND_1"/>
    <property type="match status" value="1"/>
</dbReference>
<dbReference type="InterPro" id="IPR018247">
    <property type="entry name" value="EF_Hand_1_Ca_BS"/>
</dbReference>